<organism evidence="2 3">
    <name type="scientific">Undibacterium luofuense</name>
    <dbReference type="NCBI Taxonomy" id="2828733"/>
    <lineage>
        <taxon>Bacteria</taxon>
        <taxon>Pseudomonadati</taxon>
        <taxon>Pseudomonadota</taxon>
        <taxon>Betaproteobacteria</taxon>
        <taxon>Burkholderiales</taxon>
        <taxon>Oxalobacteraceae</taxon>
        <taxon>Undibacterium</taxon>
    </lineage>
</organism>
<proteinExistence type="predicted"/>
<dbReference type="RefSeq" id="WP_212686975.1">
    <property type="nucleotide sequence ID" value="NZ_JAGSPN010000003.1"/>
</dbReference>
<evidence type="ECO:0000313" key="3">
    <source>
        <dbReference type="Proteomes" id="UP000680067"/>
    </source>
</evidence>
<sequence>MIREHIPSIRQNLPIHFSTTLKAGNIKAGTGKNACTDFYFAPYQLPIGTENQLRATLEFDLAHAPVTLYFTGAMSGKPNKKGESDSPFFTSDNKNFV</sequence>
<dbReference type="EMBL" id="JAGSPN010000003">
    <property type="protein sequence ID" value="MBR7781620.1"/>
    <property type="molecule type" value="Genomic_DNA"/>
</dbReference>
<keyword evidence="3" id="KW-1185">Reference proteome</keyword>
<protein>
    <submittedName>
        <fullName evidence="2">Uncharacterized protein</fullName>
    </submittedName>
</protein>
<feature type="compositionally biased region" description="Polar residues" evidence="1">
    <location>
        <begin position="87"/>
        <end position="97"/>
    </location>
</feature>
<accession>A0A941DKH3</accession>
<name>A0A941DKH3_9BURK</name>
<reference evidence="2" key="1">
    <citation type="submission" date="2021-04" db="EMBL/GenBank/DDBJ databases">
        <title>novel species isolated from subtropical streams in China.</title>
        <authorList>
            <person name="Lu H."/>
        </authorList>
    </citation>
    <scope>NUCLEOTIDE SEQUENCE</scope>
    <source>
        <strain evidence="2">LFS511W</strain>
    </source>
</reference>
<feature type="region of interest" description="Disordered" evidence="1">
    <location>
        <begin position="75"/>
        <end position="97"/>
    </location>
</feature>
<dbReference type="AlphaFoldDB" id="A0A941DKH3"/>
<comment type="caution">
    <text evidence="2">The sequence shown here is derived from an EMBL/GenBank/DDBJ whole genome shotgun (WGS) entry which is preliminary data.</text>
</comment>
<evidence type="ECO:0000313" key="2">
    <source>
        <dbReference type="EMBL" id="MBR7781620.1"/>
    </source>
</evidence>
<gene>
    <name evidence="2" type="ORF">KDM89_05685</name>
</gene>
<dbReference type="Proteomes" id="UP000680067">
    <property type="component" value="Unassembled WGS sequence"/>
</dbReference>
<evidence type="ECO:0000256" key="1">
    <source>
        <dbReference type="SAM" id="MobiDB-lite"/>
    </source>
</evidence>